<gene>
    <name evidence="1" type="ORF">PENTCL1PPCAC_14608</name>
</gene>
<reference evidence="1" key="1">
    <citation type="submission" date="2023-10" db="EMBL/GenBank/DDBJ databases">
        <title>Genome assembly of Pristionchus species.</title>
        <authorList>
            <person name="Yoshida K."/>
            <person name="Sommer R.J."/>
        </authorList>
    </citation>
    <scope>NUCLEOTIDE SEQUENCE</scope>
    <source>
        <strain evidence="1">RS0144</strain>
    </source>
</reference>
<comment type="caution">
    <text evidence="1">The sequence shown here is derived from an EMBL/GenBank/DDBJ whole genome shotgun (WGS) entry which is preliminary data.</text>
</comment>
<dbReference type="SUPFAM" id="SSF53850">
    <property type="entry name" value="Periplasmic binding protein-like II"/>
    <property type="match status" value="1"/>
</dbReference>
<accession>A0AAV5TB49</accession>
<proteinExistence type="predicted"/>
<sequence length="69" mass="8293">MAVQTLRLAWADSYYPVIYQDVHTKKLKGWSITFFRFLADYLRDVRFEYVHYDSYQADMNRTMRESGGA</sequence>
<evidence type="ECO:0000313" key="2">
    <source>
        <dbReference type="Proteomes" id="UP001432027"/>
    </source>
</evidence>
<name>A0AAV5TB49_9BILA</name>
<organism evidence="1 2">
    <name type="scientific">Pristionchus entomophagus</name>
    <dbReference type="NCBI Taxonomy" id="358040"/>
    <lineage>
        <taxon>Eukaryota</taxon>
        <taxon>Metazoa</taxon>
        <taxon>Ecdysozoa</taxon>
        <taxon>Nematoda</taxon>
        <taxon>Chromadorea</taxon>
        <taxon>Rhabditida</taxon>
        <taxon>Rhabditina</taxon>
        <taxon>Diplogasteromorpha</taxon>
        <taxon>Diplogasteroidea</taxon>
        <taxon>Neodiplogasteridae</taxon>
        <taxon>Pristionchus</taxon>
    </lineage>
</organism>
<protein>
    <submittedName>
        <fullName evidence="1">Uncharacterized protein</fullName>
    </submittedName>
</protein>
<evidence type="ECO:0000313" key="1">
    <source>
        <dbReference type="EMBL" id="GMS92433.1"/>
    </source>
</evidence>
<keyword evidence="2" id="KW-1185">Reference proteome</keyword>
<feature type="non-terminal residue" evidence="1">
    <location>
        <position position="69"/>
    </location>
</feature>
<dbReference type="EMBL" id="BTSX01000004">
    <property type="protein sequence ID" value="GMS92433.1"/>
    <property type="molecule type" value="Genomic_DNA"/>
</dbReference>
<dbReference type="Proteomes" id="UP001432027">
    <property type="component" value="Unassembled WGS sequence"/>
</dbReference>
<dbReference type="AlphaFoldDB" id="A0AAV5TB49"/>